<protein>
    <submittedName>
        <fullName evidence="1">Uncharacterized protein</fullName>
    </submittedName>
</protein>
<evidence type="ECO:0000313" key="1">
    <source>
        <dbReference type="EMBL" id="KAK2838005.1"/>
    </source>
</evidence>
<sequence length="177" mass="19217">MRNTSVRRELVLCPNLGRAAVSPARQKKLEHWAEQQSCSPVLLHSSHRRAEPSQHQSKLSCFNLLARSCEDPARLTEPTVSFKLNLCPSGQTGSVRAAVGFGSAERATSACPHNPAVFEAGSGASARPGTRQGNTAVLRLIAPEKHISYWTAVGFYNLRRQVPAGSQRVSQVSKDTE</sequence>
<proteinExistence type="predicted"/>
<keyword evidence="2" id="KW-1185">Reference proteome</keyword>
<reference evidence="1" key="1">
    <citation type="submission" date="2023-07" db="EMBL/GenBank/DDBJ databases">
        <title>Chromosome-level Genome Assembly of Striped Snakehead (Channa striata).</title>
        <authorList>
            <person name="Liu H."/>
        </authorList>
    </citation>
    <scope>NUCLEOTIDE SEQUENCE</scope>
    <source>
        <strain evidence="1">Gz</strain>
        <tissue evidence="1">Muscle</tissue>
    </source>
</reference>
<organism evidence="1 2">
    <name type="scientific">Channa striata</name>
    <name type="common">Snakehead murrel</name>
    <name type="synonym">Ophicephalus striatus</name>
    <dbReference type="NCBI Taxonomy" id="64152"/>
    <lineage>
        <taxon>Eukaryota</taxon>
        <taxon>Metazoa</taxon>
        <taxon>Chordata</taxon>
        <taxon>Craniata</taxon>
        <taxon>Vertebrata</taxon>
        <taxon>Euteleostomi</taxon>
        <taxon>Actinopterygii</taxon>
        <taxon>Neopterygii</taxon>
        <taxon>Teleostei</taxon>
        <taxon>Neoteleostei</taxon>
        <taxon>Acanthomorphata</taxon>
        <taxon>Anabantaria</taxon>
        <taxon>Anabantiformes</taxon>
        <taxon>Channoidei</taxon>
        <taxon>Channidae</taxon>
        <taxon>Channa</taxon>
    </lineage>
</organism>
<dbReference type="EMBL" id="JAUPFM010000011">
    <property type="protein sequence ID" value="KAK2838005.1"/>
    <property type="molecule type" value="Genomic_DNA"/>
</dbReference>
<accession>A0AA88MIR3</accession>
<name>A0AA88MIR3_CHASR</name>
<gene>
    <name evidence="1" type="ORF">Q5P01_015217</name>
</gene>
<dbReference type="AlphaFoldDB" id="A0AA88MIR3"/>
<evidence type="ECO:0000313" key="2">
    <source>
        <dbReference type="Proteomes" id="UP001187415"/>
    </source>
</evidence>
<dbReference type="Proteomes" id="UP001187415">
    <property type="component" value="Unassembled WGS sequence"/>
</dbReference>
<comment type="caution">
    <text evidence="1">The sequence shown here is derived from an EMBL/GenBank/DDBJ whole genome shotgun (WGS) entry which is preliminary data.</text>
</comment>